<name>A0A6N6JDH2_9RHOB</name>
<dbReference type="PRINTS" id="PR00455">
    <property type="entry name" value="HTHTETR"/>
</dbReference>
<keyword evidence="5" id="KW-1185">Reference proteome</keyword>
<dbReference type="InterPro" id="IPR036271">
    <property type="entry name" value="Tet_transcr_reg_TetR-rel_C_sf"/>
</dbReference>
<dbReference type="PANTHER" id="PTHR30055:SF220">
    <property type="entry name" value="TETR-FAMILY REGULATORY PROTEIN"/>
    <property type="match status" value="1"/>
</dbReference>
<dbReference type="RefSeq" id="WP_159804769.1">
    <property type="nucleotide sequence ID" value="NZ_BLJE01000001.1"/>
</dbReference>
<evidence type="ECO:0000256" key="2">
    <source>
        <dbReference type="PROSITE-ProRule" id="PRU00335"/>
    </source>
</evidence>
<keyword evidence="1 2" id="KW-0238">DNA-binding</keyword>
<dbReference type="GO" id="GO:0003700">
    <property type="term" value="F:DNA-binding transcription factor activity"/>
    <property type="evidence" value="ECO:0007669"/>
    <property type="project" value="TreeGrafter"/>
</dbReference>
<dbReference type="PANTHER" id="PTHR30055">
    <property type="entry name" value="HTH-TYPE TRANSCRIPTIONAL REGULATOR RUTR"/>
    <property type="match status" value="1"/>
</dbReference>
<feature type="domain" description="HTH tetR-type" evidence="3">
    <location>
        <begin position="8"/>
        <end position="68"/>
    </location>
</feature>
<protein>
    <recommendedName>
        <fullName evidence="3">HTH tetR-type domain-containing protein</fullName>
    </recommendedName>
</protein>
<dbReference type="InterPro" id="IPR009057">
    <property type="entry name" value="Homeodomain-like_sf"/>
</dbReference>
<proteinExistence type="predicted"/>
<evidence type="ECO:0000313" key="5">
    <source>
        <dbReference type="Proteomes" id="UP000436822"/>
    </source>
</evidence>
<dbReference type="EMBL" id="BLJE01000001">
    <property type="protein sequence ID" value="GFE63880.1"/>
    <property type="molecule type" value="Genomic_DNA"/>
</dbReference>
<dbReference type="Gene3D" id="1.10.357.10">
    <property type="entry name" value="Tetracycline Repressor, domain 2"/>
    <property type="match status" value="1"/>
</dbReference>
<dbReference type="Proteomes" id="UP000436822">
    <property type="component" value="Unassembled WGS sequence"/>
</dbReference>
<dbReference type="SUPFAM" id="SSF46689">
    <property type="entry name" value="Homeodomain-like"/>
    <property type="match status" value="1"/>
</dbReference>
<dbReference type="AlphaFoldDB" id="A0A6N6JDH2"/>
<dbReference type="GO" id="GO:0000976">
    <property type="term" value="F:transcription cis-regulatory region binding"/>
    <property type="evidence" value="ECO:0007669"/>
    <property type="project" value="TreeGrafter"/>
</dbReference>
<dbReference type="SUPFAM" id="SSF48498">
    <property type="entry name" value="Tetracyclin repressor-like, C-terminal domain"/>
    <property type="match status" value="1"/>
</dbReference>
<evidence type="ECO:0000313" key="4">
    <source>
        <dbReference type="EMBL" id="GFE63880.1"/>
    </source>
</evidence>
<dbReference type="InterPro" id="IPR050109">
    <property type="entry name" value="HTH-type_TetR-like_transc_reg"/>
</dbReference>
<dbReference type="OrthoDB" id="7056813at2"/>
<organism evidence="4 5">
    <name type="scientific">Litoreibacter roseus</name>
    <dbReference type="NCBI Taxonomy" id="2601869"/>
    <lineage>
        <taxon>Bacteria</taxon>
        <taxon>Pseudomonadati</taxon>
        <taxon>Pseudomonadota</taxon>
        <taxon>Alphaproteobacteria</taxon>
        <taxon>Rhodobacterales</taxon>
        <taxon>Roseobacteraceae</taxon>
        <taxon>Litoreibacter</taxon>
    </lineage>
</organism>
<dbReference type="Pfam" id="PF00440">
    <property type="entry name" value="TetR_N"/>
    <property type="match status" value="1"/>
</dbReference>
<dbReference type="PROSITE" id="PS50977">
    <property type="entry name" value="HTH_TETR_2"/>
    <property type="match status" value="1"/>
</dbReference>
<comment type="caution">
    <text evidence="4">The sequence shown here is derived from an EMBL/GenBank/DDBJ whole genome shotgun (WGS) entry which is preliminary data.</text>
</comment>
<accession>A0A6N6JDH2</accession>
<gene>
    <name evidence="4" type="ORF">KIN_09540</name>
</gene>
<dbReference type="InterPro" id="IPR001647">
    <property type="entry name" value="HTH_TetR"/>
</dbReference>
<sequence>MNTAYHHGNLRQALLDRATETVSEKGVEGLSLRGLARDLGVSHAAPLRHFATKAELLNAIAVEGVGSLIEATGGVDAHPSGVARLRAMVLAYVDWAIANSELHHILRNPDVMRHASDDLTALLATFADRQRQEIKAAQESDWRTDTDPEVLFLHLVSLTAGTAIVTTEEIYKRRVAAPETRSKVEASIDLFLG</sequence>
<evidence type="ECO:0000259" key="3">
    <source>
        <dbReference type="PROSITE" id="PS50977"/>
    </source>
</evidence>
<reference evidence="4 5" key="1">
    <citation type="submission" date="2019-12" db="EMBL/GenBank/DDBJ databases">
        <title>Litoreibacter badius sp. nov., a novel bacteriochlorophyll a-containing bacterium in the genus Litoreibacter.</title>
        <authorList>
            <person name="Kanamuro M."/>
            <person name="Takabe Y."/>
            <person name="Mori K."/>
            <person name="Takaichi S."/>
            <person name="Hanada S."/>
        </authorList>
    </citation>
    <scope>NUCLEOTIDE SEQUENCE [LARGE SCALE GENOMIC DNA]</scope>
    <source>
        <strain evidence="4 5">K6</strain>
    </source>
</reference>
<evidence type="ECO:0000256" key="1">
    <source>
        <dbReference type="ARBA" id="ARBA00023125"/>
    </source>
</evidence>
<feature type="DNA-binding region" description="H-T-H motif" evidence="2">
    <location>
        <begin position="31"/>
        <end position="50"/>
    </location>
</feature>